<dbReference type="AlphaFoldDB" id="A0A9P8M570"/>
<keyword evidence="6 8" id="KW-0408">Iron</keyword>
<dbReference type="PANTHER" id="PTHR24305:SF157">
    <property type="entry name" value="N-ACETYLTRYPTOPHAN 6-HYDROXYLASE IVOC-RELATED"/>
    <property type="match status" value="1"/>
</dbReference>
<evidence type="ECO:0000256" key="10">
    <source>
        <dbReference type="SAM" id="Phobius"/>
    </source>
</evidence>
<dbReference type="InterPro" id="IPR017972">
    <property type="entry name" value="Cyt_P450_CS"/>
</dbReference>
<comment type="caution">
    <text evidence="11">The sequence shown here is derived from an EMBL/GenBank/DDBJ whole genome shotgun (WGS) entry which is preliminary data.</text>
</comment>
<comment type="similarity">
    <text evidence="2 9">Belongs to the cytochrome P450 family.</text>
</comment>
<evidence type="ECO:0008006" key="13">
    <source>
        <dbReference type="Google" id="ProtNLM"/>
    </source>
</evidence>
<keyword evidence="3 8" id="KW-0349">Heme</keyword>
<dbReference type="InterPro" id="IPR002401">
    <property type="entry name" value="Cyt_P450_E_grp-I"/>
</dbReference>
<evidence type="ECO:0000256" key="3">
    <source>
        <dbReference type="ARBA" id="ARBA00022617"/>
    </source>
</evidence>
<evidence type="ECO:0000256" key="7">
    <source>
        <dbReference type="ARBA" id="ARBA00023033"/>
    </source>
</evidence>
<accession>A0A9P8M570</accession>
<keyword evidence="10" id="KW-1133">Transmembrane helix</keyword>
<proteinExistence type="inferred from homology"/>
<dbReference type="PROSITE" id="PS00086">
    <property type="entry name" value="CYTOCHROME_P450"/>
    <property type="match status" value="1"/>
</dbReference>
<dbReference type="EMBL" id="JACEFI010000033">
    <property type="protein sequence ID" value="KAH0592300.1"/>
    <property type="molecule type" value="Genomic_DNA"/>
</dbReference>
<comment type="cofactor">
    <cofactor evidence="1 8">
        <name>heme</name>
        <dbReference type="ChEBI" id="CHEBI:30413"/>
    </cofactor>
</comment>
<keyword evidence="12" id="KW-1185">Reference proteome</keyword>
<dbReference type="Gene3D" id="1.10.630.10">
    <property type="entry name" value="Cytochrome P450"/>
    <property type="match status" value="1"/>
</dbReference>
<dbReference type="PANTHER" id="PTHR24305">
    <property type="entry name" value="CYTOCHROME P450"/>
    <property type="match status" value="1"/>
</dbReference>
<evidence type="ECO:0000313" key="11">
    <source>
        <dbReference type="EMBL" id="KAH0592300.1"/>
    </source>
</evidence>
<evidence type="ECO:0000256" key="8">
    <source>
        <dbReference type="PIRSR" id="PIRSR602401-1"/>
    </source>
</evidence>
<evidence type="ECO:0000256" key="9">
    <source>
        <dbReference type="RuleBase" id="RU000461"/>
    </source>
</evidence>
<evidence type="ECO:0000256" key="5">
    <source>
        <dbReference type="ARBA" id="ARBA00023002"/>
    </source>
</evidence>
<dbReference type="GO" id="GO:0016705">
    <property type="term" value="F:oxidoreductase activity, acting on paired donors, with incorporation or reduction of molecular oxygen"/>
    <property type="evidence" value="ECO:0007669"/>
    <property type="project" value="InterPro"/>
</dbReference>
<dbReference type="GO" id="GO:0020037">
    <property type="term" value="F:heme binding"/>
    <property type="evidence" value="ECO:0007669"/>
    <property type="project" value="InterPro"/>
</dbReference>
<dbReference type="InterPro" id="IPR036396">
    <property type="entry name" value="Cyt_P450_sf"/>
</dbReference>
<keyword evidence="4 8" id="KW-0479">Metal-binding</keyword>
<organism evidence="11 12">
    <name type="scientific">Metarhizium humberi</name>
    <dbReference type="NCBI Taxonomy" id="2596975"/>
    <lineage>
        <taxon>Eukaryota</taxon>
        <taxon>Fungi</taxon>
        <taxon>Dikarya</taxon>
        <taxon>Ascomycota</taxon>
        <taxon>Pezizomycotina</taxon>
        <taxon>Sordariomycetes</taxon>
        <taxon>Hypocreomycetidae</taxon>
        <taxon>Hypocreales</taxon>
        <taxon>Clavicipitaceae</taxon>
        <taxon>Metarhizium</taxon>
    </lineage>
</organism>
<dbReference type="SUPFAM" id="SSF48264">
    <property type="entry name" value="Cytochrome P450"/>
    <property type="match status" value="1"/>
</dbReference>
<sequence>MLETSIAAVSRLKRFGEKVRAESQGGGNVVVPVAWPTKGAIKINSVTASIVRLDCYGRAHLLLYLAWHWISVGPWRWERLSRTLRPLRLIACFFILWLAFLGPNWQLYRAGMRRTMMLSWADNTRQRLQNYMENMVGLQFSLPWTPETDPSPWPGPIIRISPYELHVADAEFFDTLYRMEGRWDKYSWTYDAFGAKSSTVFCSDHHVHKARRRAIAPFFSKANVLDRQALLHRNVGKLCRRLSELSGTAVNLGAAISAFTRDNANEYIIGKAYNELDLEDFGIGLSIASQGAGMFWRTTKHIRWFGPALRAMPQSEQDTRDTLAAEASSSPDTEVQNTMVHAIVKSDLPSAAKSFERIHEEVATVTGAGFETSANALRLILFHVYTNDAILGRLREEISSLTTESSEPITLRQLEQLPYLTGVLREGLRLSPGVASRAARITDKDLAYNDWCIPAGTPVGMTTILIHTDQKLYPNPMCFNPDRWIDQGAEKAAVSKFAPFSRGTRICLGMHLAWAEMYLVLAALVQRFSFTIEGVAASDFELDKDNFGIGTKAGCNLMARVDPYEG</sequence>
<evidence type="ECO:0000313" key="12">
    <source>
        <dbReference type="Proteomes" id="UP000764110"/>
    </source>
</evidence>
<dbReference type="InterPro" id="IPR050121">
    <property type="entry name" value="Cytochrome_P450_monoxygenase"/>
</dbReference>
<keyword evidence="10" id="KW-0472">Membrane</keyword>
<evidence type="ECO:0000256" key="4">
    <source>
        <dbReference type="ARBA" id="ARBA00022723"/>
    </source>
</evidence>
<dbReference type="CDD" id="cd11062">
    <property type="entry name" value="CYP58-like"/>
    <property type="match status" value="1"/>
</dbReference>
<dbReference type="PRINTS" id="PR00385">
    <property type="entry name" value="P450"/>
</dbReference>
<reference evidence="11 12" key="1">
    <citation type="submission" date="2020-07" db="EMBL/GenBank/DDBJ databases">
        <title>Metarhizium humberi genome.</title>
        <authorList>
            <person name="Lysoe E."/>
        </authorList>
    </citation>
    <scope>NUCLEOTIDE SEQUENCE [LARGE SCALE GENOMIC DNA]</scope>
    <source>
        <strain evidence="11 12">ESALQ1638</strain>
    </source>
</reference>
<name>A0A9P8M570_9HYPO</name>
<dbReference type="Pfam" id="PF00067">
    <property type="entry name" value="p450"/>
    <property type="match status" value="1"/>
</dbReference>
<dbReference type="GO" id="GO:0005506">
    <property type="term" value="F:iron ion binding"/>
    <property type="evidence" value="ECO:0007669"/>
    <property type="project" value="InterPro"/>
</dbReference>
<feature type="transmembrane region" description="Helical" evidence="10">
    <location>
        <begin position="89"/>
        <end position="108"/>
    </location>
</feature>
<evidence type="ECO:0000256" key="2">
    <source>
        <dbReference type="ARBA" id="ARBA00010617"/>
    </source>
</evidence>
<keyword evidence="10" id="KW-0812">Transmembrane</keyword>
<keyword evidence="5 9" id="KW-0560">Oxidoreductase</keyword>
<protein>
    <recommendedName>
        <fullName evidence="13">Trichodiene oxygenase</fullName>
    </recommendedName>
</protein>
<dbReference type="GO" id="GO:0004497">
    <property type="term" value="F:monooxygenase activity"/>
    <property type="evidence" value="ECO:0007669"/>
    <property type="project" value="UniProtKB-KW"/>
</dbReference>
<dbReference type="PRINTS" id="PR00463">
    <property type="entry name" value="EP450I"/>
</dbReference>
<evidence type="ECO:0000256" key="1">
    <source>
        <dbReference type="ARBA" id="ARBA00001971"/>
    </source>
</evidence>
<dbReference type="Proteomes" id="UP000764110">
    <property type="component" value="Unassembled WGS sequence"/>
</dbReference>
<evidence type="ECO:0000256" key="6">
    <source>
        <dbReference type="ARBA" id="ARBA00023004"/>
    </source>
</evidence>
<keyword evidence="7 9" id="KW-0503">Monooxygenase</keyword>
<feature type="binding site" description="axial binding residue" evidence="8">
    <location>
        <position position="507"/>
    </location>
    <ligand>
        <name>heme</name>
        <dbReference type="ChEBI" id="CHEBI:30413"/>
    </ligand>
    <ligandPart>
        <name>Fe</name>
        <dbReference type="ChEBI" id="CHEBI:18248"/>
    </ligandPart>
</feature>
<dbReference type="InterPro" id="IPR001128">
    <property type="entry name" value="Cyt_P450"/>
</dbReference>
<gene>
    <name evidence="11" type="ORF">MHUMG1_09913</name>
</gene>